<feature type="compositionally biased region" description="Low complexity" evidence="1">
    <location>
        <begin position="88"/>
        <end position="111"/>
    </location>
</feature>
<evidence type="ECO:0000256" key="1">
    <source>
        <dbReference type="SAM" id="MobiDB-lite"/>
    </source>
</evidence>
<comment type="caution">
    <text evidence="2">The sequence shown here is derived from an EMBL/GenBank/DDBJ whole genome shotgun (WGS) entry which is preliminary data.</text>
</comment>
<sequence length="346" mass="39094">MFILSRKIQKIKKGSTQKGNEVNDSCLLNKKLVACAQNLKKHASRQNSKERPKVFFSRRPSKHLKRQTAISKEPQDYPNDQTLTSGRQTQTISPKTPSTSPSTPSQTPSTVLTTSIVKASKTFQATYTSKTATTSSAPATPKLCSKNDQLFRTNPSSSSKINPIFNSYIRHIKTGLSSRRSSKSALGMTVLSQPHKGSRNIALKSSLTSKITQSFQKNSRKKKGKIKTKRVSLALLRSEEKLIIFRNHLPNKREILTDKLSNKLNSIYFKYYKSGYEPYDKEREESQERSSSKMFTPKRSKKSIKKRRSSKKVTNPKHASGKLTSKLKSVIKTLNKYENSLRSESQ</sequence>
<accession>A0AAD1Y170</accession>
<feature type="compositionally biased region" description="Low complexity" evidence="1">
    <location>
        <begin position="127"/>
        <end position="142"/>
    </location>
</feature>
<feature type="compositionally biased region" description="Basic residues" evidence="1">
    <location>
        <begin position="296"/>
        <end position="315"/>
    </location>
</feature>
<gene>
    <name evidence="2" type="ORF">ECRASSUSDP1_LOCUS23884</name>
</gene>
<feature type="region of interest" description="Disordered" evidence="1">
    <location>
        <begin position="127"/>
        <end position="148"/>
    </location>
</feature>
<dbReference type="Proteomes" id="UP001295684">
    <property type="component" value="Unassembled WGS sequence"/>
</dbReference>
<evidence type="ECO:0000313" key="2">
    <source>
        <dbReference type="EMBL" id="CAI2382411.1"/>
    </source>
</evidence>
<proteinExistence type="predicted"/>
<feature type="compositionally biased region" description="Polar residues" evidence="1">
    <location>
        <begin position="78"/>
        <end position="87"/>
    </location>
</feature>
<name>A0AAD1Y170_EUPCR</name>
<evidence type="ECO:0000313" key="3">
    <source>
        <dbReference type="Proteomes" id="UP001295684"/>
    </source>
</evidence>
<reference evidence="2" key="1">
    <citation type="submission" date="2023-07" db="EMBL/GenBank/DDBJ databases">
        <authorList>
            <consortium name="AG Swart"/>
            <person name="Singh M."/>
            <person name="Singh A."/>
            <person name="Seah K."/>
            <person name="Emmerich C."/>
        </authorList>
    </citation>
    <scope>NUCLEOTIDE SEQUENCE</scope>
    <source>
        <strain evidence="2">DP1</strain>
    </source>
</reference>
<keyword evidence="3" id="KW-1185">Reference proteome</keyword>
<organism evidence="2 3">
    <name type="scientific">Euplotes crassus</name>
    <dbReference type="NCBI Taxonomy" id="5936"/>
    <lineage>
        <taxon>Eukaryota</taxon>
        <taxon>Sar</taxon>
        <taxon>Alveolata</taxon>
        <taxon>Ciliophora</taxon>
        <taxon>Intramacronucleata</taxon>
        <taxon>Spirotrichea</taxon>
        <taxon>Hypotrichia</taxon>
        <taxon>Euplotida</taxon>
        <taxon>Euplotidae</taxon>
        <taxon>Moneuplotes</taxon>
    </lineage>
</organism>
<feature type="region of interest" description="Disordered" evidence="1">
    <location>
        <begin position="280"/>
        <end position="327"/>
    </location>
</feature>
<feature type="compositionally biased region" description="Basic and acidic residues" evidence="1">
    <location>
        <begin position="280"/>
        <end position="291"/>
    </location>
</feature>
<dbReference type="EMBL" id="CAMPGE010024586">
    <property type="protein sequence ID" value="CAI2382411.1"/>
    <property type="molecule type" value="Genomic_DNA"/>
</dbReference>
<feature type="region of interest" description="Disordered" evidence="1">
    <location>
        <begin position="40"/>
        <end position="111"/>
    </location>
</feature>
<protein>
    <submittedName>
        <fullName evidence="2">Uncharacterized protein</fullName>
    </submittedName>
</protein>
<dbReference type="AlphaFoldDB" id="A0AAD1Y170"/>